<keyword evidence="1" id="KW-0812">Transmembrane</keyword>
<dbReference type="PANTHER" id="PTHR21879:SF14">
    <property type="entry name" value="OSIRIS 8"/>
    <property type="match status" value="1"/>
</dbReference>
<keyword evidence="2" id="KW-0732">Signal</keyword>
<dbReference type="Proteomes" id="UP001159363">
    <property type="component" value="Chromosome 1"/>
</dbReference>
<protein>
    <submittedName>
        <fullName evidence="3">Uncharacterized protein</fullName>
    </submittedName>
</protein>
<reference evidence="3 4" key="1">
    <citation type="submission" date="2023-02" db="EMBL/GenBank/DDBJ databases">
        <title>LHISI_Scaffold_Assembly.</title>
        <authorList>
            <person name="Stuart O.P."/>
            <person name="Cleave R."/>
            <person name="Magrath M.J.L."/>
            <person name="Mikheyev A.S."/>
        </authorList>
    </citation>
    <scope>NUCLEOTIDE SEQUENCE [LARGE SCALE GENOMIC DNA]</scope>
    <source>
        <strain evidence="3">Daus_M_001</strain>
        <tissue evidence="3">Leg muscle</tissue>
    </source>
</reference>
<feature type="chain" id="PRO_5047520722" evidence="2">
    <location>
        <begin position="21"/>
        <end position="345"/>
    </location>
</feature>
<keyword evidence="4" id="KW-1185">Reference proteome</keyword>
<name>A0ABQ9IEB2_9NEOP</name>
<organism evidence="3 4">
    <name type="scientific">Dryococelus australis</name>
    <dbReference type="NCBI Taxonomy" id="614101"/>
    <lineage>
        <taxon>Eukaryota</taxon>
        <taxon>Metazoa</taxon>
        <taxon>Ecdysozoa</taxon>
        <taxon>Arthropoda</taxon>
        <taxon>Hexapoda</taxon>
        <taxon>Insecta</taxon>
        <taxon>Pterygota</taxon>
        <taxon>Neoptera</taxon>
        <taxon>Polyneoptera</taxon>
        <taxon>Phasmatodea</taxon>
        <taxon>Verophasmatodea</taxon>
        <taxon>Anareolatae</taxon>
        <taxon>Phasmatidae</taxon>
        <taxon>Eurycanthinae</taxon>
        <taxon>Dryococelus</taxon>
    </lineage>
</organism>
<comment type="caution">
    <text evidence="3">The sequence shown here is derived from an EMBL/GenBank/DDBJ whole genome shotgun (WGS) entry which is preliminary data.</text>
</comment>
<evidence type="ECO:0000256" key="1">
    <source>
        <dbReference type="SAM" id="Phobius"/>
    </source>
</evidence>
<keyword evidence="1" id="KW-1133">Transmembrane helix</keyword>
<feature type="transmembrane region" description="Helical" evidence="1">
    <location>
        <begin position="244"/>
        <end position="277"/>
    </location>
</feature>
<dbReference type="Pfam" id="PF07898">
    <property type="entry name" value="DUF1676"/>
    <property type="match status" value="1"/>
</dbReference>
<accession>A0ABQ9IEB2</accession>
<dbReference type="PANTHER" id="PTHR21879">
    <property type="entry name" value="FI03362P-RELATED-RELATED"/>
    <property type="match status" value="1"/>
</dbReference>
<evidence type="ECO:0000256" key="2">
    <source>
        <dbReference type="SAM" id="SignalP"/>
    </source>
</evidence>
<evidence type="ECO:0000313" key="4">
    <source>
        <dbReference type="Proteomes" id="UP001159363"/>
    </source>
</evidence>
<evidence type="ECO:0000313" key="3">
    <source>
        <dbReference type="EMBL" id="KAJ8894802.1"/>
    </source>
</evidence>
<gene>
    <name evidence="3" type="ORF">PR048_000109</name>
</gene>
<keyword evidence="1" id="KW-0472">Membrane</keyword>
<dbReference type="EMBL" id="JARBHB010000001">
    <property type="protein sequence ID" value="KAJ8894802.1"/>
    <property type="molecule type" value="Genomic_DNA"/>
</dbReference>
<feature type="signal peptide" evidence="2">
    <location>
        <begin position="1"/>
        <end position="20"/>
    </location>
</feature>
<proteinExistence type="predicted"/>
<sequence>MASSDMKVLLAAFLALLVGARSWEDSALGTRRFQETQQLGAKSQDNPGVEGSYTQDVEGVRSQENWAPLVRSQEPQHSGVETQNVSGARSGEEWALGAGLRVVAAAYRQCRSGDYLLACLQLRALKAADRALKTDRIPLLDGVELVNTGEARSLEAPAIDEDRLLREPSRLTSMLMNRVAKFFDTHSIRINNRKLFGDDNTVDEGIVRRPKAAQCQVCCDGTGARGKKNKNMGGLLLLGGMMKAGLLAVGLAGLAALAGTALLTAKIALVLASVVGLGKLLSHGGEKVSTYEVVKQPVHSGHEYGGHYGGYYGASGDGGGHYGRSLGDAHQLAYQGQAGDSVTQS</sequence>
<dbReference type="InterPro" id="IPR012464">
    <property type="entry name" value="DUF1676"/>
</dbReference>